<dbReference type="InterPro" id="IPR036890">
    <property type="entry name" value="HATPase_C_sf"/>
</dbReference>
<evidence type="ECO:0000256" key="9">
    <source>
        <dbReference type="ARBA" id="ARBA00022741"/>
    </source>
</evidence>
<keyword evidence="7" id="KW-0808">Transferase</keyword>
<dbReference type="RefSeq" id="WP_119454023.1">
    <property type="nucleotide sequence ID" value="NZ_QWGA01000006.1"/>
</dbReference>
<evidence type="ECO:0000313" key="24">
    <source>
        <dbReference type="EMBL" id="RIJ29617.1"/>
    </source>
</evidence>
<keyword evidence="13" id="KW-0902">Two-component regulatory system</keyword>
<dbReference type="InterPro" id="IPR036641">
    <property type="entry name" value="HPT_dom_sf"/>
</dbReference>
<dbReference type="CDD" id="cd00082">
    <property type="entry name" value="HisKA"/>
    <property type="match status" value="1"/>
</dbReference>
<feature type="domain" description="Response regulatory" evidence="20">
    <location>
        <begin position="540"/>
        <end position="654"/>
    </location>
</feature>
<dbReference type="Gene3D" id="1.10.287.130">
    <property type="match status" value="1"/>
</dbReference>
<keyword evidence="9" id="KW-0547">Nucleotide-binding</keyword>
<dbReference type="GO" id="GO:0006355">
    <property type="term" value="P:regulation of DNA-templated transcription"/>
    <property type="evidence" value="ECO:0007669"/>
    <property type="project" value="InterPro"/>
</dbReference>
<dbReference type="EMBL" id="QWGA01000006">
    <property type="protein sequence ID" value="RIJ29617.1"/>
    <property type="molecule type" value="Genomic_DNA"/>
</dbReference>
<keyword evidence="10" id="KW-0418">Kinase</keyword>
<dbReference type="PRINTS" id="PR00344">
    <property type="entry name" value="BCTRLSENSOR"/>
</dbReference>
<feature type="domain" description="PAC" evidence="22">
    <location>
        <begin position="109"/>
        <end position="159"/>
    </location>
</feature>
<keyword evidence="11" id="KW-0067">ATP-binding</keyword>
<comment type="subcellular location">
    <subcellularLocation>
        <location evidence="2">Cell inner membrane</location>
        <topology evidence="2">Multi-pass membrane protein</topology>
    </subcellularLocation>
</comment>
<comment type="catalytic activity">
    <reaction evidence="1">
        <text>ATP + protein L-histidine = ADP + protein N-phospho-L-histidine.</text>
        <dbReference type="EC" id="2.7.13.3"/>
    </reaction>
</comment>
<dbReference type="NCBIfam" id="TIGR00229">
    <property type="entry name" value="sensory_box"/>
    <property type="match status" value="2"/>
</dbReference>
<dbReference type="Gene3D" id="3.30.450.20">
    <property type="entry name" value="PAS domain"/>
    <property type="match status" value="2"/>
</dbReference>
<dbReference type="CDD" id="cd00088">
    <property type="entry name" value="HPT"/>
    <property type="match status" value="1"/>
</dbReference>
<evidence type="ECO:0000256" key="6">
    <source>
        <dbReference type="ARBA" id="ARBA00022553"/>
    </source>
</evidence>
<dbReference type="InterPro" id="IPR004358">
    <property type="entry name" value="Sig_transdc_His_kin-like_C"/>
</dbReference>
<evidence type="ECO:0000259" key="22">
    <source>
        <dbReference type="PROSITE" id="PS50113"/>
    </source>
</evidence>
<organism evidence="24 25">
    <name type="scientific">Henriciella algicola</name>
    <dbReference type="NCBI Taxonomy" id="1608422"/>
    <lineage>
        <taxon>Bacteria</taxon>
        <taxon>Pseudomonadati</taxon>
        <taxon>Pseudomonadota</taxon>
        <taxon>Alphaproteobacteria</taxon>
        <taxon>Hyphomonadales</taxon>
        <taxon>Hyphomonadaceae</taxon>
        <taxon>Henriciella</taxon>
    </lineage>
</organism>
<dbReference type="PANTHER" id="PTHR43047:SF64">
    <property type="entry name" value="HISTIDINE KINASE CONTAINING CHEY-HOMOLOGOUS RECEIVER DOMAIN AND PAS DOMAIN-RELATED"/>
    <property type="match status" value="1"/>
</dbReference>
<keyword evidence="4" id="KW-1003">Cell membrane</keyword>
<dbReference type="InterPro" id="IPR000014">
    <property type="entry name" value="PAS"/>
</dbReference>
<evidence type="ECO:0000256" key="16">
    <source>
        <dbReference type="ARBA" id="ARBA00068150"/>
    </source>
</evidence>
<dbReference type="InterPro" id="IPR008207">
    <property type="entry name" value="Sig_transdc_His_kin_Hpt_dom"/>
</dbReference>
<keyword evidence="12" id="KW-1133">Transmembrane helix</keyword>
<dbReference type="Pfam" id="PF13426">
    <property type="entry name" value="PAS_9"/>
    <property type="match status" value="1"/>
</dbReference>
<evidence type="ECO:0000259" key="19">
    <source>
        <dbReference type="PROSITE" id="PS50109"/>
    </source>
</evidence>
<keyword evidence="14" id="KW-0472">Membrane</keyword>
<dbReference type="PROSITE" id="PS50894">
    <property type="entry name" value="HPT"/>
    <property type="match status" value="1"/>
</dbReference>
<evidence type="ECO:0000256" key="18">
    <source>
        <dbReference type="PROSITE-ProRule" id="PRU00169"/>
    </source>
</evidence>
<dbReference type="GO" id="GO:0005886">
    <property type="term" value="C:plasma membrane"/>
    <property type="evidence" value="ECO:0007669"/>
    <property type="project" value="UniProtKB-SubCell"/>
</dbReference>
<feature type="modified residue" description="4-aspartylphosphate" evidence="18">
    <location>
        <position position="589"/>
    </location>
</feature>
<dbReference type="PROSITE" id="PS50113">
    <property type="entry name" value="PAC"/>
    <property type="match status" value="1"/>
</dbReference>
<dbReference type="AlphaFoldDB" id="A0A399RI02"/>
<evidence type="ECO:0000256" key="5">
    <source>
        <dbReference type="ARBA" id="ARBA00022519"/>
    </source>
</evidence>
<dbReference type="SUPFAM" id="SSF47226">
    <property type="entry name" value="Histidine-containing phosphotransfer domain, HPT domain"/>
    <property type="match status" value="1"/>
</dbReference>
<dbReference type="InterPro" id="IPR000700">
    <property type="entry name" value="PAS-assoc_C"/>
</dbReference>
<dbReference type="OrthoDB" id="9774458at2"/>
<evidence type="ECO:0000256" key="11">
    <source>
        <dbReference type="ARBA" id="ARBA00022840"/>
    </source>
</evidence>
<evidence type="ECO:0000259" key="20">
    <source>
        <dbReference type="PROSITE" id="PS50110"/>
    </source>
</evidence>
<dbReference type="Pfam" id="PF00989">
    <property type="entry name" value="PAS"/>
    <property type="match status" value="1"/>
</dbReference>
<evidence type="ECO:0000256" key="1">
    <source>
        <dbReference type="ARBA" id="ARBA00000085"/>
    </source>
</evidence>
<evidence type="ECO:0000256" key="13">
    <source>
        <dbReference type="ARBA" id="ARBA00023012"/>
    </source>
</evidence>
<feature type="domain" description="PAS" evidence="21">
    <location>
        <begin position="160"/>
        <end position="230"/>
    </location>
</feature>
<keyword evidence="6 18" id="KW-0597">Phosphoprotein</keyword>
<dbReference type="Gene3D" id="3.40.50.2300">
    <property type="match status" value="1"/>
</dbReference>
<dbReference type="InterPro" id="IPR001610">
    <property type="entry name" value="PAC"/>
</dbReference>
<dbReference type="Pfam" id="PF01627">
    <property type="entry name" value="Hpt"/>
    <property type="match status" value="1"/>
</dbReference>
<dbReference type="Gene3D" id="3.30.565.10">
    <property type="entry name" value="Histidine kinase-like ATPase, C-terminal domain"/>
    <property type="match status" value="1"/>
</dbReference>
<evidence type="ECO:0000256" key="15">
    <source>
        <dbReference type="ARBA" id="ARBA00064003"/>
    </source>
</evidence>
<dbReference type="SUPFAM" id="SSF52172">
    <property type="entry name" value="CheY-like"/>
    <property type="match status" value="1"/>
</dbReference>
<sequence>MDNAKTPSDGDANKGGVMSEQVTTLAAIERDTALRHAVIDAALDCIIMMNQDGLVVEFNPAAERVFGYEREEAVGARLSDLIIPENLRSAHHDGLQRYLSTGEHAVLNKRVEVPAVNKAGDELLVELAISPVEFGGRQFFSAYLRDITEARAAQEQLRSSEIRFQSLFELSPDAIVVINESAVIVDVNSRACELAKMTKETMLGRSAFDFIPEDQVAAAHQGVKLTGDKNTVQVQIAFKDSEGVRIPTEVVGRRTETEAGTLYHGVIRDISSRIAFERQLRDAKEAAEQASASKSDFLANMSHEMRTPLNGVIGSLSLIDPDRIDPEARNLIQAAEHSAETLLILIDDLLDLSRIEAGEVDLEPTVFSPHRKAEMISELFSAMAAKKNIELNTSVDVPEGQFRADAGKIRQVLINLVGNALKFTSRGSVDVSISYLGGEQSGTMQFEVRDTGIGISKKDQAVLFDRFKQADSSKSRSHGGAGLGLAICKELIDIMGGRIRLTSAPGVGSTFAVTLPVERAVDVPTIEASPAETNAKLKGRVLIAEDSETNAMVAKTMLERLGLEYQHVTDGAAAVDTALHSEFDVILMDVSMPILDGLEATRILRERGYKGPIVAMTAHALKEDRDSALAIGVNSYLTKPVRPDALRHELANWLTEADASAEAAGATAIMREEVEALWSGDLEAFSGIAEMFVDELDWRLPKLSEVDGRELEHLAHAIKGAAANVGATRLSALAFELEQHAAQDTAAGRDELINRMKTEADAVVRELRHAYIKVPRDDD</sequence>
<evidence type="ECO:0000256" key="7">
    <source>
        <dbReference type="ARBA" id="ARBA00022679"/>
    </source>
</evidence>
<dbReference type="SMART" id="SM00387">
    <property type="entry name" value="HATPase_c"/>
    <property type="match status" value="1"/>
</dbReference>
<evidence type="ECO:0000256" key="12">
    <source>
        <dbReference type="ARBA" id="ARBA00022989"/>
    </source>
</evidence>
<dbReference type="PROSITE" id="PS50112">
    <property type="entry name" value="PAS"/>
    <property type="match status" value="2"/>
</dbReference>
<evidence type="ECO:0000256" key="17">
    <source>
        <dbReference type="PROSITE-ProRule" id="PRU00110"/>
    </source>
</evidence>
<dbReference type="InterPro" id="IPR035965">
    <property type="entry name" value="PAS-like_dom_sf"/>
</dbReference>
<evidence type="ECO:0000256" key="10">
    <source>
        <dbReference type="ARBA" id="ARBA00022777"/>
    </source>
</evidence>
<evidence type="ECO:0000313" key="25">
    <source>
        <dbReference type="Proteomes" id="UP000265845"/>
    </source>
</evidence>
<dbReference type="Gene3D" id="1.20.120.160">
    <property type="entry name" value="HPT domain"/>
    <property type="match status" value="1"/>
</dbReference>
<comment type="subunit">
    <text evidence="15">At low DSF concentrations, interacts with RpfF.</text>
</comment>
<dbReference type="CDD" id="cd16922">
    <property type="entry name" value="HATPase_EvgS-ArcB-TorS-like"/>
    <property type="match status" value="1"/>
</dbReference>
<keyword evidence="25" id="KW-1185">Reference proteome</keyword>
<evidence type="ECO:0000259" key="21">
    <source>
        <dbReference type="PROSITE" id="PS50112"/>
    </source>
</evidence>
<feature type="domain" description="PAS" evidence="21">
    <location>
        <begin position="31"/>
        <end position="102"/>
    </location>
</feature>
<dbReference type="SMART" id="SM00388">
    <property type="entry name" value="HisKA"/>
    <property type="match status" value="1"/>
</dbReference>
<dbReference type="SUPFAM" id="SSF55785">
    <property type="entry name" value="PYP-like sensor domain (PAS domain)"/>
    <property type="match status" value="2"/>
</dbReference>
<evidence type="ECO:0000256" key="2">
    <source>
        <dbReference type="ARBA" id="ARBA00004429"/>
    </source>
</evidence>
<dbReference type="InterPro" id="IPR011006">
    <property type="entry name" value="CheY-like_superfamily"/>
</dbReference>
<dbReference type="InterPro" id="IPR003594">
    <property type="entry name" value="HATPase_dom"/>
</dbReference>
<dbReference type="CDD" id="cd00130">
    <property type="entry name" value="PAS"/>
    <property type="match status" value="2"/>
</dbReference>
<dbReference type="PROSITE" id="PS50109">
    <property type="entry name" value="HIS_KIN"/>
    <property type="match status" value="1"/>
</dbReference>
<reference evidence="24 25" key="1">
    <citation type="submission" date="2018-08" db="EMBL/GenBank/DDBJ databases">
        <title>Henriciella mobilis sp. nov., isolated from seawater.</title>
        <authorList>
            <person name="Cheng H."/>
            <person name="Wu Y.-H."/>
            <person name="Xu X.-W."/>
            <person name="Guo L.-L."/>
        </authorList>
    </citation>
    <scope>NUCLEOTIDE SEQUENCE [LARGE SCALE GENOMIC DNA]</scope>
    <source>
        <strain evidence="24 25">CCUG67844</strain>
    </source>
</reference>
<gene>
    <name evidence="24" type="ORF">D1222_09525</name>
</gene>
<accession>A0A399RI02</accession>
<feature type="modified residue" description="Phosphohistidine" evidence="17">
    <location>
        <position position="716"/>
    </location>
</feature>
<keyword evidence="5" id="KW-0997">Cell inner membrane</keyword>
<dbReference type="FunFam" id="1.10.287.130:FF:000002">
    <property type="entry name" value="Two-component osmosensing histidine kinase"/>
    <property type="match status" value="1"/>
</dbReference>
<dbReference type="Pfam" id="PF02518">
    <property type="entry name" value="HATPase_c"/>
    <property type="match status" value="1"/>
</dbReference>
<dbReference type="EC" id="2.7.13.3" evidence="3"/>
<evidence type="ECO:0000256" key="4">
    <source>
        <dbReference type="ARBA" id="ARBA00022475"/>
    </source>
</evidence>
<evidence type="ECO:0000256" key="14">
    <source>
        <dbReference type="ARBA" id="ARBA00023136"/>
    </source>
</evidence>
<dbReference type="InterPro" id="IPR013767">
    <property type="entry name" value="PAS_fold"/>
</dbReference>
<feature type="domain" description="Histidine kinase" evidence="19">
    <location>
        <begin position="300"/>
        <end position="519"/>
    </location>
</feature>
<feature type="domain" description="HPt" evidence="23">
    <location>
        <begin position="674"/>
        <end position="770"/>
    </location>
</feature>
<dbReference type="PROSITE" id="PS50110">
    <property type="entry name" value="RESPONSE_REGULATORY"/>
    <property type="match status" value="1"/>
</dbReference>
<dbReference type="Proteomes" id="UP000265845">
    <property type="component" value="Unassembled WGS sequence"/>
</dbReference>
<comment type="caution">
    <text evidence="24">The sequence shown here is derived from an EMBL/GenBank/DDBJ whole genome shotgun (WGS) entry which is preliminary data.</text>
</comment>
<dbReference type="SMART" id="SM00086">
    <property type="entry name" value="PAC"/>
    <property type="match status" value="2"/>
</dbReference>
<protein>
    <recommendedName>
        <fullName evidence="16">Sensory/regulatory protein RpfC</fullName>
        <ecNumber evidence="3">2.7.13.3</ecNumber>
    </recommendedName>
</protein>
<dbReference type="InterPro" id="IPR003661">
    <property type="entry name" value="HisK_dim/P_dom"/>
</dbReference>
<dbReference type="PANTHER" id="PTHR43047">
    <property type="entry name" value="TWO-COMPONENT HISTIDINE PROTEIN KINASE"/>
    <property type="match status" value="1"/>
</dbReference>
<dbReference type="SMART" id="SM00448">
    <property type="entry name" value="REC"/>
    <property type="match status" value="1"/>
</dbReference>
<evidence type="ECO:0000256" key="3">
    <source>
        <dbReference type="ARBA" id="ARBA00012438"/>
    </source>
</evidence>
<dbReference type="GO" id="GO:0005524">
    <property type="term" value="F:ATP binding"/>
    <property type="evidence" value="ECO:0007669"/>
    <property type="project" value="UniProtKB-KW"/>
</dbReference>
<dbReference type="InterPro" id="IPR005467">
    <property type="entry name" value="His_kinase_dom"/>
</dbReference>
<evidence type="ECO:0000256" key="8">
    <source>
        <dbReference type="ARBA" id="ARBA00022692"/>
    </source>
</evidence>
<evidence type="ECO:0000259" key="23">
    <source>
        <dbReference type="PROSITE" id="PS50894"/>
    </source>
</evidence>
<dbReference type="Pfam" id="PF00512">
    <property type="entry name" value="HisKA"/>
    <property type="match status" value="1"/>
</dbReference>
<dbReference type="SUPFAM" id="SSF47384">
    <property type="entry name" value="Homodimeric domain of signal transducing histidine kinase"/>
    <property type="match status" value="1"/>
</dbReference>
<dbReference type="Pfam" id="PF00072">
    <property type="entry name" value="Response_reg"/>
    <property type="match status" value="1"/>
</dbReference>
<name>A0A399RI02_9PROT</name>
<proteinExistence type="predicted"/>
<keyword evidence="8" id="KW-0812">Transmembrane</keyword>
<dbReference type="InterPro" id="IPR036097">
    <property type="entry name" value="HisK_dim/P_sf"/>
</dbReference>
<dbReference type="FunFam" id="3.30.565.10:FF:000010">
    <property type="entry name" value="Sensor histidine kinase RcsC"/>
    <property type="match status" value="1"/>
</dbReference>
<dbReference type="CDD" id="cd17546">
    <property type="entry name" value="REC_hyHK_CKI1_RcsC-like"/>
    <property type="match status" value="1"/>
</dbReference>
<dbReference type="SUPFAM" id="SSF55874">
    <property type="entry name" value="ATPase domain of HSP90 chaperone/DNA topoisomerase II/histidine kinase"/>
    <property type="match status" value="1"/>
</dbReference>
<dbReference type="InterPro" id="IPR001789">
    <property type="entry name" value="Sig_transdc_resp-reg_receiver"/>
</dbReference>
<dbReference type="GO" id="GO:0000155">
    <property type="term" value="F:phosphorelay sensor kinase activity"/>
    <property type="evidence" value="ECO:0007669"/>
    <property type="project" value="InterPro"/>
</dbReference>
<dbReference type="SMART" id="SM00091">
    <property type="entry name" value="PAS"/>
    <property type="match status" value="2"/>
</dbReference>